<sequence>MTGNPHQDDRDGRGRYLRTLERAERDAYAAKLRAQHWTYQQIADHLGIDKAGAIRAVRNALRDACLGPAKELVEMEAARLEAMYDEVLDILQADHVMVSHGRVVYDAEGNPLPDYDIKLRAVDRALRARESFRKLFGLDQPTKVDATVHEVTQQDLELQEMLREAKARTELEERQILDGPTEA</sequence>
<dbReference type="EMBL" id="BNBF01000017">
    <property type="protein sequence ID" value="GHG62105.1"/>
    <property type="molecule type" value="Genomic_DNA"/>
</dbReference>
<reference evidence="2" key="1">
    <citation type="journal article" date="2019" name="Int. J. Syst. Evol. Microbiol.">
        <title>The Global Catalogue of Microorganisms (GCM) 10K type strain sequencing project: providing services to taxonomists for standard genome sequencing and annotation.</title>
        <authorList>
            <consortium name="The Broad Institute Genomics Platform"/>
            <consortium name="The Broad Institute Genome Sequencing Center for Infectious Disease"/>
            <person name="Wu L."/>
            <person name="Ma J."/>
        </authorList>
    </citation>
    <scope>NUCLEOTIDE SEQUENCE [LARGE SCALE GENOMIC DNA]</scope>
    <source>
        <strain evidence="2">JCM 4253</strain>
    </source>
</reference>
<gene>
    <name evidence="1" type="ORF">GCM10018980_51760</name>
</gene>
<organism evidence="1 2">
    <name type="scientific">Streptomyces capoamus</name>
    <dbReference type="NCBI Taxonomy" id="68183"/>
    <lineage>
        <taxon>Bacteria</taxon>
        <taxon>Bacillati</taxon>
        <taxon>Actinomycetota</taxon>
        <taxon>Actinomycetes</taxon>
        <taxon>Kitasatosporales</taxon>
        <taxon>Streptomycetaceae</taxon>
        <taxon>Streptomyces</taxon>
    </lineage>
</organism>
<evidence type="ECO:0000313" key="1">
    <source>
        <dbReference type="EMBL" id="GHG62105.1"/>
    </source>
</evidence>
<accession>A0A919KE39</accession>
<name>A0A919KE39_9ACTN</name>
<dbReference type="AlphaFoldDB" id="A0A919KE39"/>
<comment type="caution">
    <text evidence="1">The sequence shown here is derived from an EMBL/GenBank/DDBJ whole genome shotgun (WGS) entry which is preliminary data.</text>
</comment>
<keyword evidence="2" id="KW-1185">Reference proteome</keyword>
<protein>
    <submittedName>
        <fullName evidence="1">Uncharacterized protein</fullName>
    </submittedName>
</protein>
<evidence type="ECO:0000313" key="2">
    <source>
        <dbReference type="Proteomes" id="UP000619355"/>
    </source>
</evidence>
<proteinExistence type="predicted"/>
<dbReference type="RefSeq" id="WP_189984607.1">
    <property type="nucleotide sequence ID" value="NZ_BNBF01000017.1"/>
</dbReference>
<dbReference type="Proteomes" id="UP000619355">
    <property type="component" value="Unassembled WGS sequence"/>
</dbReference>